<evidence type="ECO:0000313" key="3">
    <source>
        <dbReference type="EMBL" id="TDD15050.1"/>
    </source>
</evidence>
<feature type="transmembrane region" description="Helical" evidence="1">
    <location>
        <begin position="33"/>
        <end position="55"/>
    </location>
</feature>
<name>A0A4R4WMM7_9ACTN</name>
<sequence length="95" mass="9892">MSAVVRSLIMLAWFCSWRAAASAAGVSPELALVIPAAALLSSALVPLLTVGARLLPVALAVTSSWLLAALTWGEVWASALVGSALVLVVWLTWQH</sequence>
<dbReference type="RefSeq" id="WP_132515382.1">
    <property type="nucleotide sequence ID" value="NZ_SMKP01000133.1"/>
</dbReference>
<evidence type="ECO:0000313" key="4">
    <source>
        <dbReference type="Proteomes" id="UP000294543"/>
    </source>
</evidence>
<keyword evidence="1" id="KW-1133">Transmembrane helix</keyword>
<keyword evidence="1" id="KW-0812">Transmembrane</keyword>
<evidence type="ECO:0008006" key="5">
    <source>
        <dbReference type="Google" id="ProtNLM"/>
    </source>
</evidence>
<dbReference type="AlphaFoldDB" id="A0A4R4WMM7"/>
<organism evidence="3 4">
    <name type="scientific">Nonomuraea diastatica</name>
    <dbReference type="NCBI Taxonomy" id="1848329"/>
    <lineage>
        <taxon>Bacteria</taxon>
        <taxon>Bacillati</taxon>
        <taxon>Actinomycetota</taxon>
        <taxon>Actinomycetes</taxon>
        <taxon>Streptosporangiales</taxon>
        <taxon>Streptosporangiaceae</taxon>
        <taxon>Nonomuraea</taxon>
    </lineage>
</organism>
<keyword evidence="2" id="KW-0732">Signal</keyword>
<feature type="transmembrane region" description="Helical" evidence="1">
    <location>
        <begin position="67"/>
        <end position="93"/>
    </location>
</feature>
<evidence type="ECO:0000256" key="2">
    <source>
        <dbReference type="SAM" id="SignalP"/>
    </source>
</evidence>
<accession>A0A4R4WMM7</accession>
<protein>
    <recommendedName>
        <fullName evidence="5">Branched-chain amino acid ABC transporter</fullName>
    </recommendedName>
</protein>
<gene>
    <name evidence="3" type="ORF">E1294_35655</name>
</gene>
<dbReference type="EMBL" id="SMKP01000133">
    <property type="protein sequence ID" value="TDD15050.1"/>
    <property type="molecule type" value="Genomic_DNA"/>
</dbReference>
<feature type="signal peptide" evidence="2">
    <location>
        <begin position="1"/>
        <end position="23"/>
    </location>
</feature>
<reference evidence="3 4" key="1">
    <citation type="submission" date="2019-03" db="EMBL/GenBank/DDBJ databases">
        <title>Draft genome sequences of novel Actinobacteria.</title>
        <authorList>
            <person name="Sahin N."/>
            <person name="Ay H."/>
            <person name="Saygin H."/>
        </authorList>
    </citation>
    <scope>NUCLEOTIDE SEQUENCE [LARGE SCALE GENOMIC DNA]</scope>
    <source>
        <strain evidence="3 4">KC712</strain>
    </source>
</reference>
<dbReference type="Proteomes" id="UP000294543">
    <property type="component" value="Unassembled WGS sequence"/>
</dbReference>
<comment type="caution">
    <text evidence="3">The sequence shown here is derived from an EMBL/GenBank/DDBJ whole genome shotgun (WGS) entry which is preliminary data.</text>
</comment>
<proteinExistence type="predicted"/>
<keyword evidence="4" id="KW-1185">Reference proteome</keyword>
<keyword evidence="1" id="KW-0472">Membrane</keyword>
<feature type="chain" id="PRO_5020293208" description="Branched-chain amino acid ABC transporter" evidence="2">
    <location>
        <begin position="24"/>
        <end position="95"/>
    </location>
</feature>
<evidence type="ECO:0000256" key="1">
    <source>
        <dbReference type="SAM" id="Phobius"/>
    </source>
</evidence>